<accession>A0A6J6V104</accession>
<dbReference type="Pfam" id="PF12840">
    <property type="entry name" value="HTH_20"/>
    <property type="match status" value="1"/>
</dbReference>
<dbReference type="InterPro" id="IPR011991">
    <property type="entry name" value="ArsR-like_HTH"/>
</dbReference>
<dbReference type="InterPro" id="IPR001845">
    <property type="entry name" value="HTH_ArsR_DNA-bd_dom"/>
</dbReference>
<evidence type="ECO:0000313" key="2">
    <source>
        <dbReference type="EMBL" id="CAB4765781.1"/>
    </source>
</evidence>
<organism evidence="2">
    <name type="scientific">freshwater metagenome</name>
    <dbReference type="NCBI Taxonomy" id="449393"/>
    <lineage>
        <taxon>unclassified sequences</taxon>
        <taxon>metagenomes</taxon>
        <taxon>ecological metagenomes</taxon>
    </lineage>
</organism>
<dbReference type="SUPFAM" id="SSF46785">
    <property type="entry name" value="Winged helix' DNA-binding domain"/>
    <property type="match status" value="1"/>
</dbReference>
<reference evidence="2" key="1">
    <citation type="submission" date="2020-05" db="EMBL/GenBank/DDBJ databases">
        <authorList>
            <person name="Chiriac C."/>
            <person name="Salcher M."/>
            <person name="Ghai R."/>
            <person name="Kavagutti S V."/>
        </authorList>
    </citation>
    <scope>NUCLEOTIDE SEQUENCE</scope>
</reference>
<dbReference type="SMART" id="SM00418">
    <property type="entry name" value="HTH_ARSR"/>
    <property type="match status" value="1"/>
</dbReference>
<protein>
    <submittedName>
        <fullName evidence="2">Unannotated protein</fullName>
    </submittedName>
</protein>
<dbReference type="InterPro" id="IPR036388">
    <property type="entry name" value="WH-like_DNA-bd_sf"/>
</dbReference>
<dbReference type="EMBL" id="CAEZYQ010000033">
    <property type="protein sequence ID" value="CAB4765781.1"/>
    <property type="molecule type" value="Genomic_DNA"/>
</dbReference>
<dbReference type="InterPro" id="IPR036390">
    <property type="entry name" value="WH_DNA-bd_sf"/>
</dbReference>
<name>A0A6J6V104_9ZZZZ</name>
<evidence type="ECO:0000259" key="1">
    <source>
        <dbReference type="SMART" id="SM00418"/>
    </source>
</evidence>
<sequence length="200" mass="21662">MDNPSAQAREQQISAMRAVAHPVRLRMLSLLTGTAMSAAEVARELDLTHANASYHLRLLADAGEIVVDGEEKVRGGTAKRYRYPHERDLAPLAPGAPHPTVDPEHRALYVRALGTELERRTLAREPGTRGSSSDLEGWVDPATWEEAAALVERASALLHGANRPPRTEGTVHVSFTAIAFQMSAPHPPQPSPATNHEDPA</sequence>
<dbReference type="CDD" id="cd00090">
    <property type="entry name" value="HTH_ARSR"/>
    <property type="match status" value="1"/>
</dbReference>
<feature type="domain" description="HTH arsR-type" evidence="1">
    <location>
        <begin position="14"/>
        <end position="95"/>
    </location>
</feature>
<dbReference type="PRINTS" id="PR00778">
    <property type="entry name" value="HTHARSR"/>
</dbReference>
<dbReference type="AlphaFoldDB" id="A0A6J6V104"/>
<dbReference type="GO" id="GO:0003700">
    <property type="term" value="F:DNA-binding transcription factor activity"/>
    <property type="evidence" value="ECO:0007669"/>
    <property type="project" value="InterPro"/>
</dbReference>
<proteinExistence type="predicted"/>
<gene>
    <name evidence="2" type="ORF">UFOPK2761_03035</name>
</gene>
<dbReference type="Gene3D" id="1.10.10.10">
    <property type="entry name" value="Winged helix-like DNA-binding domain superfamily/Winged helix DNA-binding domain"/>
    <property type="match status" value="1"/>
</dbReference>